<keyword evidence="12" id="KW-1185">Reference proteome</keyword>
<dbReference type="GO" id="GO:0005874">
    <property type="term" value="C:microtubule"/>
    <property type="evidence" value="ECO:0007669"/>
    <property type="project" value="UniProtKB-KW"/>
</dbReference>
<evidence type="ECO:0000256" key="5">
    <source>
        <dbReference type="ARBA" id="ARBA00022840"/>
    </source>
</evidence>
<evidence type="ECO:0000256" key="8">
    <source>
        <dbReference type="ARBA" id="ARBA00023235"/>
    </source>
</evidence>
<dbReference type="InterPro" id="IPR003959">
    <property type="entry name" value="ATPase_AAA_core"/>
</dbReference>
<evidence type="ECO:0000256" key="7">
    <source>
        <dbReference type="ARBA" id="ARBA00023212"/>
    </source>
</evidence>
<accession>A0AAV8XTG5</accession>
<keyword evidence="6" id="KW-0175">Coiled coil</keyword>
<dbReference type="FunFam" id="3.40.50.300:FF:001025">
    <property type="entry name" value="ATPase family, AAA domain-containing 2B"/>
    <property type="match status" value="1"/>
</dbReference>
<organism evidence="11 12">
    <name type="scientific">Aromia moschata</name>
    <dbReference type="NCBI Taxonomy" id="1265417"/>
    <lineage>
        <taxon>Eukaryota</taxon>
        <taxon>Metazoa</taxon>
        <taxon>Ecdysozoa</taxon>
        <taxon>Arthropoda</taxon>
        <taxon>Hexapoda</taxon>
        <taxon>Insecta</taxon>
        <taxon>Pterygota</taxon>
        <taxon>Neoptera</taxon>
        <taxon>Endopterygota</taxon>
        <taxon>Coleoptera</taxon>
        <taxon>Polyphaga</taxon>
        <taxon>Cucujiformia</taxon>
        <taxon>Chrysomeloidea</taxon>
        <taxon>Cerambycidae</taxon>
        <taxon>Cerambycinae</taxon>
        <taxon>Callichromatini</taxon>
        <taxon>Aromia</taxon>
    </lineage>
</organism>
<keyword evidence="5" id="KW-0067">ATP-binding</keyword>
<dbReference type="SUPFAM" id="SSF52540">
    <property type="entry name" value="P-loop containing nucleoside triphosphate hydrolases"/>
    <property type="match status" value="1"/>
</dbReference>
<evidence type="ECO:0000259" key="10">
    <source>
        <dbReference type="SMART" id="SM00382"/>
    </source>
</evidence>
<feature type="region of interest" description="Disordered" evidence="9">
    <location>
        <begin position="97"/>
        <end position="131"/>
    </location>
</feature>
<keyword evidence="3" id="KW-0493">Microtubule</keyword>
<dbReference type="Gene3D" id="1.10.8.60">
    <property type="match status" value="1"/>
</dbReference>
<evidence type="ECO:0000256" key="6">
    <source>
        <dbReference type="ARBA" id="ARBA00023054"/>
    </source>
</evidence>
<dbReference type="GO" id="GO:0000922">
    <property type="term" value="C:spindle pole"/>
    <property type="evidence" value="ECO:0007669"/>
    <property type="project" value="UniProtKB-SubCell"/>
</dbReference>
<evidence type="ECO:0000256" key="4">
    <source>
        <dbReference type="ARBA" id="ARBA00022741"/>
    </source>
</evidence>
<dbReference type="Pfam" id="PF00004">
    <property type="entry name" value="AAA"/>
    <property type="match status" value="1"/>
</dbReference>
<evidence type="ECO:0000256" key="2">
    <source>
        <dbReference type="ARBA" id="ARBA00022490"/>
    </source>
</evidence>
<evidence type="ECO:0000256" key="9">
    <source>
        <dbReference type="SAM" id="MobiDB-lite"/>
    </source>
</evidence>
<keyword evidence="4" id="KW-0547">Nucleotide-binding</keyword>
<dbReference type="GO" id="GO:0005524">
    <property type="term" value="F:ATP binding"/>
    <property type="evidence" value="ECO:0007669"/>
    <property type="project" value="UniProtKB-KW"/>
</dbReference>
<dbReference type="AlphaFoldDB" id="A0AAV8XTG5"/>
<gene>
    <name evidence="11" type="ORF">NQ318_013289</name>
</gene>
<evidence type="ECO:0000313" key="11">
    <source>
        <dbReference type="EMBL" id="KAJ8941953.1"/>
    </source>
</evidence>
<evidence type="ECO:0000313" key="12">
    <source>
        <dbReference type="Proteomes" id="UP001162162"/>
    </source>
</evidence>
<dbReference type="GO" id="GO:0016853">
    <property type="term" value="F:isomerase activity"/>
    <property type="evidence" value="ECO:0007669"/>
    <property type="project" value="UniProtKB-KW"/>
</dbReference>
<dbReference type="InterPro" id="IPR006594">
    <property type="entry name" value="LisH"/>
</dbReference>
<dbReference type="InterPro" id="IPR027417">
    <property type="entry name" value="P-loop_NTPase"/>
</dbReference>
<dbReference type="SMART" id="SM00667">
    <property type="entry name" value="LisH"/>
    <property type="match status" value="1"/>
</dbReference>
<comment type="caution">
    <text evidence="11">The sequence shown here is derived from an EMBL/GenBank/DDBJ whole genome shotgun (WGS) entry which is preliminary data.</text>
</comment>
<comment type="subcellular location">
    <subcellularLocation>
        <location evidence="1">Cytoplasm</location>
        <location evidence="1">Cytoskeleton</location>
        <location evidence="1">Spindle pole</location>
    </subcellularLocation>
</comment>
<feature type="domain" description="AAA+ ATPase" evidence="10">
    <location>
        <begin position="213"/>
        <end position="348"/>
    </location>
</feature>
<evidence type="ECO:0000256" key="3">
    <source>
        <dbReference type="ARBA" id="ARBA00022701"/>
    </source>
</evidence>
<keyword evidence="7" id="KW-0206">Cytoskeleton</keyword>
<dbReference type="SMART" id="SM00382">
    <property type="entry name" value="AAA"/>
    <property type="match status" value="1"/>
</dbReference>
<name>A0AAV8XTG5_9CUCU</name>
<dbReference type="PANTHER" id="PTHR23074:SF78">
    <property type="entry name" value="KATANIN P60 ATPASE-CONTAINING SUBUNIT A-LIKE 2"/>
    <property type="match status" value="1"/>
</dbReference>
<sequence>MAEISIIPKRSLRGLPNLYDKTKTEVRERKRNILYLIFNYLVENRLLTAAEALQNEAQLSDQYQACENIDLDIMLQEYQSYYYTKFQKYPKIVRRVDESETGTPNRSKKKPSAKQRAPEGKEKYASPSESEDFQFEIIPLSDNPKVTEKVPYDCANRSNEWQEAAERISKEFVPNNLGVTWKDCVGLDTAIEKLKEATVYPMLYPELFKNLPTWKGVLLYGPPGTGKTLLAKALASEGSTTFVNVTSGTFVSKWRGESERMLGVLFDLARQSTPTTIFIDELDALASGRSQCQHEASRRFKSELLTQIDGITSGESGVLLLASTNAPWDLDPALLRRFEKRILVELPDEGRRQEIFRHHLGRSHCLDDEDFRKVAVKTEGFSGSDLRTLCKEVAMRVVREEISQMNKRGYRSGAPRKVNYKDVEGALETMKPCTTPYECEKYREWRDKYGSW</sequence>
<dbReference type="Gene3D" id="3.40.50.300">
    <property type="entry name" value="P-loop containing nucleotide triphosphate hydrolases"/>
    <property type="match status" value="1"/>
</dbReference>
<dbReference type="EMBL" id="JAPWTK010000347">
    <property type="protein sequence ID" value="KAJ8941953.1"/>
    <property type="molecule type" value="Genomic_DNA"/>
</dbReference>
<evidence type="ECO:0000256" key="1">
    <source>
        <dbReference type="ARBA" id="ARBA00004647"/>
    </source>
</evidence>
<dbReference type="GO" id="GO:0016887">
    <property type="term" value="F:ATP hydrolysis activity"/>
    <property type="evidence" value="ECO:0007669"/>
    <property type="project" value="InterPro"/>
</dbReference>
<dbReference type="InterPro" id="IPR003593">
    <property type="entry name" value="AAA+_ATPase"/>
</dbReference>
<dbReference type="Pfam" id="PF17862">
    <property type="entry name" value="AAA_lid_3"/>
    <property type="match status" value="1"/>
</dbReference>
<protein>
    <recommendedName>
        <fullName evidence="10">AAA+ ATPase domain-containing protein</fullName>
    </recommendedName>
</protein>
<dbReference type="Proteomes" id="UP001162162">
    <property type="component" value="Unassembled WGS sequence"/>
</dbReference>
<dbReference type="PANTHER" id="PTHR23074">
    <property type="entry name" value="AAA DOMAIN-CONTAINING"/>
    <property type="match status" value="1"/>
</dbReference>
<dbReference type="InterPro" id="IPR041569">
    <property type="entry name" value="AAA_lid_3"/>
</dbReference>
<keyword evidence="2" id="KW-0963">Cytoplasm</keyword>
<dbReference type="InterPro" id="IPR050304">
    <property type="entry name" value="MT-severing_AAA_ATPase"/>
</dbReference>
<reference evidence="11" key="1">
    <citation type="journal article" date="2023" name="Insect Mol. Biol.">
        <title>Genome sequencing provides insights into the evolution of gene families encoding plant cell wall-degrading enzymes in longhorned beetles.</title>
        <authorList>
            <person name="Shin N.R."/>
            <person name="Okamura Y."/>
            <person name="Kirsch R."/>
            <person name="Pauchet Y."/>
        </authorList>
    </citation>
    <scope>NUCLEOTIDE SEQUENCE</scope>
    <source>
        <strain evidence="11">AMC_N1</strain>
    </source>
</reference>
<keyword evidence="8" id="KW-0413">Isomerase</keyword>
<proteinExistence type="predicted"/>
<dbReference type="PROSITE" id="PS50896">
    <property type="entry name" value="LISH"/>
    <property type="match status" value="1"/>
</dbReference>